<dbReference type="Proteomes" id="UP001239111">
    <property type="component" value="Chromosome 3"/>
</dbReference>
<protein>
    <submittedName>
        <fullName evidence="1">Uncharacterized protein</fullName>
    </submittedName>
</protein>
<evidence type="ECO:0000313" key="2">
    <source>
        <dbReference type="Proteomes" id="UP001239111"/>
    </source>
</evidence>
<keyword evidence="2" id="KW-1185">Reference proteome</keyword>
<organism evidence="1 2">
    <name type="scientific">Eretmocerus hayati</name>
    <dbReference type="NCBI Taxonomy" id="131215"/>
    <lineage>
        <taxon>Eukaryota</taxon>
        <taxon>Metazoa</taxon>
        <taxon>Ecdysozoa</taxon>
        <taxon>Arthropoda</taxon>
        <taxon>Hexapoda</taxon>
        <taxon>Insecta</taxon>
        <taxon>Pterygota</taxon>
        <taxon>Neoptera</taxon>
        <taxon>Endopterygota</taxon>
        <taxon>Hymenoptera</taxon>
        <taxon>Apocrita</taxon>
        <taxon>Proctotrupomorpha</taxon>
        <taxon>Chalcidoidea</taxon>
        <taxon>Aphelinidae</taxon>
        <taxon>Aphelininae</taxon>
        <taxon>Eretmocerus</taxon>
    </lineage>
</organism>
<gene>
    <name evidence="1" type="ORF">QAD02_002236</name>
</gene>
<comment type="caution">
    <text evidence="1">The sequence shown here is derived from an EMBL/GenBank/DDBJ whole genome shotgun (WGS) entry which is preliminary data.</text>
</comment>
<name>A0ACC2NL79_9HYME</name>
<evidence type="ECO:0000313" key="1">
    <source>
        <dbReference type="EMBL" id="KAJ8670977.1"/>
    </source>
</evidence>
<sequence length="160" mass="18419">MESVQEAQIAYPRPLLLQRIVGSSYPNTSPAIPDEKWNTLFINDTFSDYKYFHYIITEVCAQEDDSESEEIKVERNSSGNCCMFKQAECEDISKEMQDILKSTTKLLCDFTVLEEEESVLLGRLGESRMKMKEVKDQYQSSFERLGSLQKKLTDALKSSE</sequence>
<accession>A0ACC2NL79</accession>
<reference evidence="1" key="1">
    <citation type="submission" date="2023-04" db="EMBL/GenBank/DDBJ databases">
        <title>A chromosome-level genome assembly of the parasitoid wasp Eretmocerus hayati.</title>
        <authorList>
            <person name="Zhong Y."/>
            <person name="Liu S."/>
            <person name="Liu Y."/>
        </authorList>
    </citation>
    <scope>NUCLEOTIDE SEQUENCE</scope>
    <source>
        <strain evidence="1">ZJU_SS_LIU_2023</strain>
    </source>
</reference>
<dbReference type="EMBL" id="CM056743">
    <property type="protein sequence ID" value="KAJ8670977.1"/>
    <property type="molecule type" value="Genomic_DNA"/>
</dbReference>
<proteinExistence type="predicted"/>